<dbReference type="InterPro" id="IPR023997">
    <property type="entry name" value="TonB-dep_OMP_SusC/RagA_CS"/>
</dbReference>
<dbReference type="InterPro" id="IPR012910">
    <property type="entry name" value="Plug_dom"/>
</dbReference>
<keyword evidence="5 7" id="KW-0472">Membrane</keyword>
<keyword evidence="4 7" id="KW-0812">Transmembrane</keyword>
<dbReference type="GO" id="GO:0009279">
    <property type="term" value="C:cell outer membrane"/>
    <property type="evidence" value="ECO:0007669"/>
    <property type="project" value="UniProtKB-SubCell"/>
</dbReference>
<evidence type="ECO:0000256" key="7">
    <source>
        <dbReference type="PROSITE-ProRule" id="PRU01360"/>
    </source>
</evidence>
<keyword evidence="6 7" id="KW-0998">Cell outer membrane</keyword>
<dbReference type="InterPro" id="IPR008969">
    <property type="entry name" value="CarboxyPept-like_regulatory"/>
</dbReference>
<keyword evidence="3 7" id="KW-1134">Transmembrane beta strand</keyword>
<dbReference type="Pfam" id="PF13715">
    <property type="entry name" value="CarbopepD_reg_2"/>
    <property type="match status" value="1"/>
</dbReference>
<feature type="domain" description="TonB-dependent receptor plug" evidence="8">
    <location>
        <begin position="241"/>
        <end position="355"/>
    </location>
</feature>
<dbReference type="RefSeq" id="WP_219906001.1">
    <property type="nucleotide sequence ID" value="NZ_PYGD01000007.1"/>
</dbReference>
<dbReference type="SUPFAM" id="SSF49464">
    <property type="entry name" value="Carboxypeptidase regulatory domain-like"/>
    <property type="match status" value="1"/>
</dbReference>
<gene>
    <name evidence="9" type="ORF">B0I18_107215</name>
</gene>
<evidence type="ECO:0000256" key="4">
    <source>
        <dbReference type="ARBA" id="ARBA00022692"/>
    </source>
</evidence>
<dbReference type="NCBIfam" id="TIGR04057">
    <property type="entry name" value="SusC_RagA_signa"/>
    <property type="match status" value="1"/>
</dbReference>
<sequence length="1204" mass="134443">MKFFSAYGNYHGKEKLRVLSWYSGLHPAIKRKVIMRINFVAFLLFMSLINAHAATYAQSVTLSVRNKPLIEVLNEINKQTGYELIYNTRHFAAANNVTLTVKSKSLVETLDKCFAGQPLQYEIIDKTIVIKPKAPTSKEKVKGTLKKILITGKVLDESGKPLSGVNVSVKATNIKTSTDEQGTFSIDVPDIGTVLRFSFVGFQIFEHTVINSSPLSIKLRQEFAQLEEVGIISTGYQSLPKERATGSFVQIDNELLNRRTSTYILERLDGITSGFLFNGTASKNIRNLPTTNRNLGISIRGESTILGAKDPLIVVDNFPYDGDIRNINPNDVESVTVLKDAAAASIWGARAGNGVIVITTKKGKINEKMQVELNTNLTVANEPNLFADKNFMSSMEFIEAEKFLFDKGYFNSDISNNTAMTAVSPVVDILSLQRSGLISAVETETRLDLLRNSDVRNDFENYVYQKAVSQQYSLGARGGGANSTYALSIGYDQNTDAVKRNGYNRITINSFNTYTPAKNLEVSAGLNYSLNNTLLNNTTNLFGTTFSMTPRYNRIFPYSSLRDENGSNSILLRSFKPSYLEQAAAKGFLDWAYRPLDEIAYADNSTKIRALLFRVGAKYNIGSNFNAEVNFQSDQQTIAGRNYQSQLTYYTRDLINKFSQIDPTTKTLNYIFPLGGIMTTNNNDWRTNSLRGQINYSETFQQHQVVALVGAEVRETKATGVGRTSYGYDEQFGTSIMNLNYTTSYPANPSGTARIASPDGSINTYLNRFISYYANVAYVFRHRYTLNLSARKDGSNIFGASANNRITPLWSVGTSWAIDKEDFYKLVWLPYLKLRATFGYNGNIGNAIALLTGRYATNNITGQQYLNILTAPNPELRWERVRNINLGLDFKSQSDILSGTLEFFRKDGVDLLQPTPLAAQTGFLTYTGNAASTRTSGIDFTLQSRNINSLFKWNTSLLLSRIVDKVRRYDVKQTSTSIQTTGAPVALIGKPMYSIFSYKWTGLDPLNGDPQGYLNGVMSKDYAAIINNFSPDSLIFHGSARPTVFGSLRNDFYYKGFSLSVNVVYKFGYYIRKPTISLNYSDIVSQNRNTDYGSRWKVPGDELHTNIPSIVYPSNSARNNFYQYSESLVQRGDHVRLQDISLGYLVPQKLIKGINRIQLYAYLNNIGILWRKNDSGIDPDSYSTGGASVFPNPLSISFGVNANF</sequence>
<evidence type="ECO:0000256" key="1">
    <source>
        <dbReference type="ARBA" id="ARBA00004571"/>
    </source>
</evidence>
<dbReference type="NCBIfam" id="TIGR04056">
    <property type="entry name" value="OMP_RagA_SusC"/>
    <property type="match status" value="1"/>
</dbReference>
<evidence type="ECO:0000256" key="6">
    <source>
        <dbReference type="ARBA" id="ARBA00023237"/>
    </source>
</evidence>
<dbReference type="SUPFAM" id="SSF56935">
    <property type="entry name" value="Porins"/>
    <property type="match status" value="1"/>
</dbReference>
<protein>
    <submittedName>
        <fullName evidence="9">TonB-linked SusC/RagA family outer membrane protein</fullName>
    </submittedName>
</protein>
<name>A0A2P8D0Q7_9BACT</name>
<dbReference type="Proteomes" id="UP000240572">
    <property type="component" value="Unassembled WGS sequence"/>
</dbReference>
<evidence type="ECO:0000256" key="2">
    <source>
        <dbReference type="ARBA" id="ARBA00022448"/>
    </source>
</evidence>
<dbReference type="PROSITE" id="PS52016">
    <property type="entry name" value="TONB_DEPENDENT_REC_3"/>
    <property type="match status" value="1"/>
</dbReference>
<dbReference type="AlphaFoldDB" id="A0A2P8D0Q7"/>
<dbReference type="InterPro" id="IPR036942">
    <property type="entry name" value="Beta-barrel_TonB_sf"/>
</dbReference>
<reference evidence="9 10" key="1">
    <citation type="submission" date="2018-03" db="EMBL/GenBank/DDBJ databases">
        <title>Genomic Encyclopedia of Type Strains, Phase III (KMG-III): the genomes of soil and plant-associated and newly described type strains.</title>
        <authorList>
            <person name="Whitman W."/>
        </authorList>
    </citation>
    <scope>NUCLEOTIDE SEQUENCE [LARGE SCALE GENOMIC DNA]</scope>
    <source>
        <strain evidence="9 10">CGMCC 1.12700</strain>
    </source>
</reference>
<evidence type="ECO:0000313" key="9">
    <source>
        <dbReference type="EMBL" id="PSK90803.1"/>
    </source>
</evidence>
<comment type="caution">
    <text evidence="9">The sequence shown here is derived from an EMBL/GenBank/DDBJ whole genome shotgun (WGS) entry which is preliminary data.</text>
</comment>
<dbReference type="Gene3D" id="2.170.130.10">
    <property type="entry name" value="TonB-dependent receptor, plug domain"/>
    <property type="match status" value="1"/>
</dbReference>
<dbReference type="EMBL" id="PYGD01000007">
    <property type="protein sequence ID" value="PSK90803.1"/>
    <property type="molecule type" value="Genomic_DNA"/>
</dbReference>
<evidence type="ECO:0000313" key="10">
    <source>
        <dbReference type="Proteomes" id="UP000240572"/>
    </source>
</evidence>
<evidence type="ECO:0000259" key="8">
    <source>
        <dbReference type="Pfam" id="PF07715"/>
    </source>
</evidence>
<dbReference type="InterPro" id="IPR023996">
    <property type="entry name" value="TonB-dep_OMP_SusC/RagA"/>
</dbReference>
<dbReference type="Gene3D" id="2.40.170.20">
    <property type="entry name" value="TonB-dependent receptor, beta-barrel domain"/>
    <property type="match status" value="1"/>
</dbReference>
<dbReference type="Pfam" id="PF07715">
    <property type="entry name" value="Plug"/>
    <property type="match status" value="1"/>
</dbReference>
<proteinExistence type="inferred from homology"/>
<dbReference type="InterPro" id="IPR037066">
    <property type="entry name" value="Plug_dom_sf"/>
</dbReference>
<accession>A0A2P8D0Q7</accession>
<comment type="subcellular location">
    <subcellularLocation>
        <location evidence="1 7">Cell outer membrane</location>
        <topology evidence="1 7">Multi-pass membrane protein</topology>
    </subcellularLocation>
</comment>
<dbReference type="Gene3D" id="2.60.40.1120">
    <property type="entry name" value="Carboxypeptidase-like, regulatory domain"/>
    <property type="match status" value="1"/>
</dbReference>
<comment type="similarity">
    <text evidence="7">Belongs to the TonB-dependent receptor family.</text>
</comment>
<organism evidence="9 10">
    <name type="scientific">Taibaiella chishuiensis</name>
    <dbReference type="NCBI Taxonomy" id="1434707"/>
    <lineage>
        <taxon>Bacteria</taxon>
        <taxon>Pseudomonadati</taxon>
        <taxon>Bacteroidota</taxon>
        <taxon>Chitinophagia</taxon>
        <taxon>Chitinophagales</taxon>
        <taxon>Chitinophagaceae</taxon>
        <taxon>Taibaiella</taxon>
    </lineage>
</organism>
<dbReference type="Gene3D" id="3.55.50.30">
    <property type="match status" value="1"/>
</dbReference>
<evidence type="ECO:0000256" key="5">
    <source>
        <dbReference type="ARBA" id="ARBA00023136"/>
    </source>
</evidence>
<keyword evidence="2 7" id="KW-0813">Transport</keyword>
<evidence type="ECO:0000256" key="3">
    <source>
        <dbReference type="ARBA" id="ARBA00022452"/>
    </source>
</evidence>
<keyword evidence="10" id="KW-1185">Reference proteome</keyword>
<dbReference type="InterPro" id="IPR039426">
    <property type="entry name" value="TonB-dep_rcpt-like"/>
</dbReference>